<accession>A0A367ZPN8</accession>
<evidence type="ECO:0000256" key="5">
    <source>
        <dbReference type="ARBA" id="ARBA00023136"/>
    </source>
</evidence>
<protein>
    <recommendedName>
        <fullName evidence="7">DUF2179 domain-containing protein</fullName>
    </recommendedName>
</protein>
<comment type="subcellular location">
    <subcellularLocation>
        <location evidence="1">Cell membrane</location>
        <topology evidence="1">Multi-pass membrane protein</topology>
    </subcellularLocation>
</comment>
<dbReference type="Pfam" id="PF02588">
    <property type="entry name" value="YitT_membrane"/>
    <property type="match status" value="1"/>
</dbReference>
<feature type="transmembrane region" description="Helical" evidence="6">
    <location>
        <begin position="157"/>
        <end position="182"/>
    </location>
</feature>
<evidence type="ECO:0000256" key="1">
    <source>
        <dbReference type="ARBA" id="ARBA00004651"/>
    </source>
</evidence>
<dbReference type="InterPro" id="IPR003740">
    <property type="entry name" value="YitT"/>
</dbReference>
<evidence type="ECO:0000256" key="3">
    <source>
        <dbReference type="ARBA" id="ARBA00022692"/>
    </source>
</evidence>
<dbReference type="InterPro" id="IPR019264">
    <property type="entry name" value="DUF2179"/>
</dbReference>
<evidence type="ECO:0000256" key="4">
    <source>
        <dbReference type="ARBA" id="ARBA00022989"/>
    </source>
</evidence>
<dbReference type="PIRSF" id="PIRSF006483">
    <property type="entry name" value="Membrane_protein_YitT"/>
    <property type="match status" value="1"/>
</dbReference>
<gene>
    <name evidence="8" type="ORF">OZSIB_3609</name>
</gene>
<evidence type="ECO:0000313" key="9">
    <source>
        <dbReference type="Proteomes" id="UP000252355"/>
    </source>
</evidence>
<dbReference type="PANTHER" id="PTHR33545">
    <property type="entry name" value="UPF0750 MEMBRANE PROTEIN YITT-RELATED"/>
    <property type="match status" value="1"/>
</dbReference>
<reference evidence="8 9" key="1">
    <citation type="submission" date="2018-05" db="EMBL/GenBank/DDBJ databases">
        <title>A metagenomic window into the 2 km-deep terrestrial subsurface aquifer revealed taxonomically and functionally diverse microbial community comprising novel uncultured bacterial lineages.</title>
        <authorList>
            <person name="Kadnikov V.V."/>
            <person name="Mardanov A.V."/>
            <person name="Beletsky A.V."/>
            <person name="Banks D."/>
            <person name="Pimenov N.V."/>
            <person name="Frank Y.A."/>
            <person name="Karnachuk O.V."/>
            <person name="Ravin N.V."/>
        </authorList>
    </citation>
    <scope>NUCLEOTIDE SEQUENCE [LARGE SCALE GENOMIC DNA]</scope>
    <source>
        <strain evidence="8">BY5</strain>
    </source>
</reference>
<dbReference type="PANTHER" id="PTHR33545:SF5">
    <property type="entry name" value="UPF0750 MEMBRANE PROTEIN YITT"/>
    <property type="match status" value="1"/>
</dbReference>
<feature type="transmembrane region" description="Helical" evidence="6">
    <location>
        <begin position="52"/>
        <end position="72"/>
    </location>
</feature>
<name>A0A367ZPN8_9BACT</name>
<dbReference type="EMBL" id="QOQW01000008">
    <property type="protein sequence ID" value="RCK80105.1"/>
    <property type="molecule type" value="Genomic_DNA"/>
</dbReference>
<evidence type="ECO:0000313" key="8">
    <source>
        <dbReference type="EMBL" id="RCK80105.1"/>
    </source>
</evidence>
<feature type="transmembrane region" description="Helical" evidence="6">
    <location>
        <begin position="113"/>
        <end position="136"/>
    </location>
</feature>
<dbReference type="AlphaFoldDB" id="A0A367ZPN8"/>
<organism evidence="8 9">
    <name type="scientific">Candidatus Ozemobacter sibiricus</name>
    <dbReference type="NCBI Taxonomy" id="2268124"/>
    <lineage>
        <taxon>Bacteria</taxon>
        <taxon>Candidatus Ozemobacteria</taxon>
        <taxon>Candidatus Ozemobacterales</taxon>
        <taxon>Candidatus Ozemobacteraceae</taxon>
        <taxon>Candidatus Ozemobacter</taxon>
    </lineage>
</organism>
<keyword evidence="4 6" id="KW-1133">Transmembrane helix</keyword>
<keyword evidence="2" id="KW-1003">Cell membrane</keyword>
<keyword evidence="3 6" id="KW-0812">Transmembrane</keyword>
<dbReference type="InterPro" id="IPR051461">
    <property type="entry name" value="UPF0750_membrane"/>
</dbReference>
<dbReference type="InterPro" id="IPR015867">
    <property type="entry name" value="N-reg_PII/ATP_PRibTrfase_C"/>
</dbReference>
<dbReference type="PROSITE" id="PS51257">
    <property type="entry name" value="PROKAR_LIPOPROTEIN"/>
    <property type="match status" value="1"/>
</dbReference>
<comment type="caution">
    <text evidence="8">The sequence shown here is derived from an EMBL/GenBank/DDBJ whole genome shotgun (WGS) entry which is preliminary data.</text>
</comment>
<evidence type="ECO:0000259" key="7">
    <source>
        <dbReference type="Pfam" id="PF10035"/>
    </source>
</evidence>
<sequence length="304" mass="32777">MSKNRHAITSQTILSLVIGLAFATFSQACFLIPNKIVPSGLTGLGTVLYHHAGLPIGLFTIACNVLLIGLQARLLGLLASTKTIIAIVVQGLFLDLCTSVFRAPRLADDPMLAAIYGGLLTGIGLSFIFRAGATLGGTDILAQLLQKFRQVPVGTTFLWGDIVVLGVAALVYGPNLALYAMIKAFIVSQTLDHFMEGSSVYRQVLIISREGETLAWGIIEELHRGVTYLHGRGAYTNQGIEVLLVAVRRGEVPLLEELVYQIDPHAFIIVTDARRVLGKGFEDLEEILDGQGRPVRPAPAQHPT</sequence>
<feature type="domain" description="DUF2179" evidence="7">
    <location>
        <begin position="224"/>
        <end position="278"/>
    </location>
</feature>
<dbReference type="Pfam" id="PF10035">
    <property type="entry name" value="DUF2179"/>
    <property type="match status" value="1"/>
</dbReference>
<proteinExistence type="predicted"/>
<feature type="transmembrane region" description="Helical" evidence="6">
    <location>
        <begin position="84"/>
        <end position="101"/>
    </location>
</feature>
<dbReference type="GO" id="GO:0005886">
    <property type="term" value="C:plasma membrane"/>
    <property type="evidence" value="ECO:0007669"/>
    <property type="project" value="UniProtKB-SubCell"/>
</dbReference>
<evidence type="ECO:0000256" key="2">
    <source>
        <dbReference type="ARBA" id="ARBA00022475"/>
    </source>
</evidence>
<dbReference type="Gene3D" id="3.30.70.120">
    <property type="match status" value="1"/>
</dbReference>
<keyword evidence="5 6" id="KW-0472">Membrane</keyword>
<dbReference type="Proteomes" id="UP000252355">
    <property type="component" value="Unassembled WGS sequence"/>
</dbReference>
<dbReference type="CDD" id="cd16380">
    <property type="entry name" value="YitT_C"/>
    <property type="match status" value="1"/>
</dbReference>
<evidence type="ECO:0000256" key="6">
    <source>
        <dbReference type="SAM" id="Phobius"/>
    </source>
</evidence>